<dbReference type="PANTHER" id="PTHR24404:SF111">
    <property type="entry name" value="GASTRULA ZINC FINGER PROTEIN XLCGF49.1-LIKE-RELATED"/>
    <property type="match status" value="1"/>
</dbReference>
<dbReference type="GO" id="GO:0006357">
    <property type="term" value="P:regulation of transcription by RNA polymerase II"/>
    <property type="evidence" value="ECO:0007669"/>
    <property type="project" value="TreeGrafter"/>
</dbReference>
<dbReference type="InterPro" id="IPR050589">
    <property type="entry name" value="Ikaros_C2H2-ZF"/>
</dbReference>
<dbReference type="EMBL" id="CAXKWB010052366">
    <property type="protein sequence ID" value="CAL4172765.1"/>
    <property type="molecule type" value="Genomic_DNA"/>
</dbReference>
<evidence type="ECO:0008006" key="14">
    <source>
        <dbReference type="Google" id="ProtNLM"/>
    </source>
</evidence>
<dbReference type="AlphaFoldDB" id="A0AAV2S830"/>
<feature type="domain" description="Nanos-type" evidence="11">
    <location>
        <begin position="147"/>
        <end position="175"/>
    </location>
</feature>
<dbReference type="GO" id="GO:0003723">
    <property type="term" value="F:RNA binding"/>
    <property type="evidence" value="ECO:0007669"/>
    <property type="project" value="UniProtKB-UniRule"/>
</dbReference>
<dbReference type="GO" id="GO:0000978">
    <property type="term" value="F:RNA polymerase II cis-regulatory region sequence-specific DNA binding"/>
    <property type="evidence" value="ECO:0007669"/>
    <property type="project" value="TreeGrafter"/>
</dbReference>
<dbReference type="GO" id="GO:0006417">
    <property type="term" value="P:regulation of translation"/>
    <property type="evidence" value="ECO:0007669"/>
    <property type="project" value="UniProtKB-UniRule"/>
</dbReference>
<organism evidence="12 13">
    <name type="scientific">Meganyctiphanes norvegica</name>
    <name type="common">Northern krill</name>
    <name type="synonym">Thysanopoda norvegica</name>
    <dbReference type="NCBI Taxonomy" id="48144"/>
    <lineage>
        <taxon>Eukaryota</taxon>
        <taxon>Metazoa</taxon>
        <taxon>Ecdysozoa</taxon>
        <taxon>Arthropoda</taxon>
        <taxon>Crustacea</taxon>
        <taxon>Multicrustacea</taxon>
        <taxon>Malacostraca</taxon>
        <taxon>Eumalacostraca</taxon>
        <taxon>Eucarida</taxon>
        <taxon>Euphausiacea</taxon>
        <taxon>Euphausiidae</taxon>
        <taxon>Meganyctiphanes</taxon>
    </lineage>
</organism>
<evidence type="ECO:0000256" key="6">
    <source>
        <dbReference type="ARBA" id="ARBA00023125"/>
    </source>
</evidence>
<dbReference type="SUPFAM" id="SSF57667">
    <property type="entry name" value="beta-beta-alpha zinc fingers"/>
    <property type="match status" value="2"/>
</dbReference>
<keyword evidence="4 8" id="KW-0863">Zinc-finger</keyword>
<comment type="caution">
    <text evidence="12">The sequence shown here is derived from an EMBL/GenBank/DDBJ whole genome shotgun (WGS) entry which is preliminary data.</text>
</comment>
<evidence type="ECO:0000259" key="10">
    <source>
        <dbReference type="PROSITE" id="PS50157"/>
    </source>
</evidence>
<keyword evidence="13" id="KW-1185">Reference proteome</keyword>
<feature type="domain" description="C2H2-type" evidence="10">
    <location>
        <begin position="118"/>
        <end position="145"/>
    </location>
</feature>
<dbReference type="Gene3D" id="3.30.160.60">
    <property type="entry name" value="Classic Zinc Finger"/>
    <property type="match status" value="3"/>
</dbReference>
<keyword evidence="6" id="KW-0238">DNA-binding</keyword>
<dbReference type="GO" id="GO:0005634">
    <property type="term" value="C:nucleus"/>
    <property type="evidence" value="ECO:0007669"/>
    <property type="project" value="UniProtKB-SubCell"/>
</dbReference>
<keyword evidence="3" id="KW-0677">Repeat</keyword>
<dbReference type="InterPro" id="IPR024161">
    <property type="entry name" value="Znf_nanos-typ"/>
</dbReference>
<reference evidence="12 13" key="1">
    <citation type="submission" date="2024-05" db="EMBL/GenBank/DDBJ databases">
        <authorList>
            <person name="Wallberg A."/>
        </authorList>
    </citation>
    <scope>NUCLEOTIDE SEQUENCE [LARGE SCALE GENOMIC DNA]</scope>
</reference>
<evidence type="ECO:0000256" key="9">
    <source>
        <dbReference type="PROSITE-ProRule" id="PRU00855"/>
    </source>
</evidence>
<comment type="subcellular location">
    <subcellularLocation>
        <location evidence="1">Nucleus</location>
    </subcellularLocation>
</comment>
<dbReference type="PROSITE" id="PS51522">
    <property type="entry name" value="ZF_NANOS"/>
    <property type="match status" value="1"/>
</dbReference>
<dbReference type="Proteomes" id="UP001497623">
    <property type="component" value="Unassembled WGS sequence"/>
</dbReference>
<dbReference type="SMART" id="SM00355">
    <property type="entry name" value="ZnF_C2H2"/>
    <property type="match status" value="5"/>
</dbReference>
<name>A0AAV2S830_MEGNR</name>
<evidence type="ECO:0000256" key="3">
    <source>
        <dbReference type="ARBA" id="ARBA00022737"/>
    </source>
</evidence>
<dbReference type="InterPro" id="IPR013087">
    <property type="entry name" value="Znf_C2H2_type"/>
</dbReference>
<comment type="similarity">
    <text evidence="9">Belongs to the nanos family.</text>
</comment>
<dbReference type="PROSITE" id="PS50157">
    <property type="entry name" value="ZINC_FINGER_C2H2_2"/>
    <property type="match status" value="1"/>
</dbReference>
<feature type="non-terminal residue" evidence="12">
    <location>
        <position position="175"/>
    </location>
</feature>
<evidence type="ECO:0000256" key="8">
    <source>
        <dbReference type="PROSITE-ProRule" id="PRU00042"/>
    </source>
</evidence>
<protein>
    <recommendedName>
        <fullName evidence="14">Zinc finger protein</fullName>
    </recommendedName>
</protein>
<evidence type="ECO:0000256" key="5">
    <source>
        <dbReference type="ARBA" id="ARBA00022833"/>
    </source>
</evidence>
<dbReference type="GO" id="GO:0008270">
    <property type="term" value="F:zinc ion binding"/>
    <property type="evidence" value="ECO:0007669"/>
    <property type="project" value="UniProtKB-KW"/>
</dbReference>
<accession>A0AAV2S830</accession>
<dbReference type="PANTHER" id="PTHR24404">
    <property type="entry name" value="ZINC FINGER PROTEIN"/>
    <property type="match status" value="1"/>
</dbReference>
<keyword evidence="2" id="KW-0479">Metal-binding</keyword>
<dbReference type="InterPro" id="IPR036236">
    <property type="entry name" value="Znf_C2H2_sf"/>
</dbReference>
<dbReference type="Pfam" id="PF00096">
    <property type="entry name" value="zf-C2H2"/>
    <property type="match status" value="1"/>
</dbReference>
<evidence type="ECO:0000313" key="13">
    <source>
        <dbReference type="Proteomes" id="UP001497623"/>
    </source>
</evidence>
<evidence type="ECO:0000256" key="2">
    <source>
        <dbReference type="ARBA" id="ARBA00022723"/>
    </source>
</evidence>
<dbReference type="GO" id="GO:0003700">
    <property type="term" value="F:DNA-binding transcription factor activity"/>
    <property type="evidence" value="ECO:0007669"/>
    <property type="project" value="TreeGrafter"/>
</dbReference>
<sequence length="175" mass="20732">LCEYRCETRGWLKRHMYTHEGGKAKAYQPPTFNGQFKEPLPVTPYEDKPHACTECDFRTKNPWNLTLHTRKHHMPKEIQPQPPGEPKPFACTQCDFTAANQGWLNRHMINEHRSRTTYDCAECKFSCKSEMVLQKHLAEHRGEREFCCNYCEFKSYSREERELHVLSHTLGKEKK</sequence>
<feature type="non-terminal residue" evidence="12">
    <location>
        <position position="1"/>
    </location>
</feature>
<evidence type="ECO:0000259" key="11">
    <source>
        <dbReference type="PROSITE" id="PS51522"/>
    </source>
</evidence>
<keyword evidence="9" id="KW-0810">Translation regulation</keyword>
<proteinExistence type="inferred from homology"/>
<dbReference type="PROSITE" id="PS00028">
    <property type="entry name" value="ZINC_FINGER_C2H2_1"/>
    <property type="match status" value="1"/>
</dbReference>
<keyword evidence="7" id="KW-0539">Nucleus</keyword>
<evidence type="ECO:0000313" key="12">
    <source>
        <dbReference type="EMBL" id="CAL4172765.1"/>
    </source>
</evidence>
<evidence type="ECO:0000256" key="4">
    <source>
        <dbReference type="ARBA" id="ARBA00022771"/>
    </source>
</evidence>
<keyword evidence="5" id="KW-0862">Zinc</keyword>
<gene>
    <name evidence="12" type="ORF">MNOR_LOCUS34314</name>
</gene>
<evidence type="ECO:0000256" key="1">
    <source>
        <dbReference type="ARBA" id="ARBA00004123"/>
    </source>
</evidence>
<keyword evidence="9" id="KW-0694">RNA-binding</keyword>
<evidence type="ECO:0000256" key="7">
    <source>
        <dbReference type="ARBA" id="ARBA00023242"/>
    </source>
</evidence>